<evidence type="ECO:0000256" key="1">
    <source>
        <dbReference type="ARBA" id="ARBA00009437"/>
    </source>
</evidence>
<keyword evidence="7" id="KW-1185">Reference proteome</keyword>
<dbReference type="Pfam" id="PF03466">
    <property type="entry name" value="LysR_substrate"/>
    <property type="match status" value="1"/>
</dbReference>
<sequence length="297" mass="33845">MELYQLKSFVEIARTGNLTEAAAQLNTSQPATSAQLKALENELGFALFYRTSRGMVLTEKGSQLLPEAQKILASIDDFQYKASDLLTNSTEPIRIGLNTDGQVLQIKPLIEFISESLPQVELHFMDIKSEDFFKDVTSTRISAGFYYGTAGHPSVHSIKLHSFRMVVVYPNSWAMPEGELTLEYFTQKPWIWTTQGCPFYKQSIDYFLQQNLLPLKIMYVDDESLIGDLVGRETGCSLLAEPIAMRFAEDNKLQIWNGIDLEIDLYFGYPKDKRSDSVLHEIGLIVERMWHTAEIEY</sequence>
<organism evidence="6 7">
    <name type="scientific">Paenibacillus borealis</name>
    <dbReference type="NCBI Taxonomy" id="160799"/>
    <lineage>
        <taxon>Bacteria</taxon>
        <taxon>Bacillati</taxon>
        <taxon>Bacillota</taxon>
        <taxon>Bacilli</taxon>
        <taxon>Bacillales</taxon>
        <taxon>Paenibacillaceae</taxon>
        <taxon>Paenibacillus</taxon>
    </lineage>
</organism>
<dbReference type="InterPro" id="IPR036388">
    <property type="entry name" value="WH-like_DNA-bd_sf"/>
</dbReference>
<dbReference type="SUPFAM" id="SSF53850">
    <property type="entry name" value="Periplasmic binding protein-like II"/>
    <property type="match status" value="1"/>
</dbReference>
<protein>
    <submittedName>
        <fullName evidence="6">LysR family transcriptional regulator</fullName>
    </submittedName>
</protein>
<keyword evidence="3" id="KW-0238">DNA-binding</keyword>
<evidence type="ECO:0000256" key="4">
    <source>
        <dbReference type="ARBA" id="ARBA00023163"/>
    </source>
</evidence>
<dbReference type="EMBL" id="MPTB01000026">
    <property type="protein sequence ID" value="OMD45408.1"/>
    <property type="molecule type" value="Genomic_DNA"/>
</dbReference>
<evidence type="ECO:0000313" key="6">
    <source>
        <dbReference type="EMBL" id="OMD45408.1"/>
    </source>
</evidence>
<comment type="similarity">
    <text evidence="1">Belongs to the LysR transcriptional regulatory family.</text>
</comment>
<dbReference type="PROSITE" id="PS50931">
    <property type="entry name" value="HTH_LYSR"/>
    <property type="match status" value="1"/>
</dbReference>
<name>A0ABX3H5T7_PAEBO</name>
<proteinExistence type="inferred from homology"/>
<dbReference type="Proteomes" id="UP000187412">
    <property type="component" value="Unassembled WGS sequence"/>
</dbReference>
<dbReference type="PANTHER" id="PTHR30126:SF40">
    <property type="entry name" value="HTH-TYPE TRANSCRIPTIONAL REGULATOR GLTR"/>
    <property type="match status" value="1"/>
</dbReference>
<evidence type="ECO:0000259" key="5">
    <source>
        <dbReference type="PROSITE" id="PS50931"/>
    </source>
</evidence>
<dbReference type="PANTHER" id="PTHR30126">
    <property type="entry name" value="HTH-TYPE TRANSCRIPTIONAL REGULATOR"/>
    <property type="match status" value="1"/>
</dbReference>
<accession>A0ABX3H5T7</accession>
<dbReference type="CDD" id="cd05466">
    <property type="entry name" value="PBP2_LTTR_substrate"/>
    <property type="match status" value="1"/>
</dbReference>
<keyword evidence="4" id="KW-0804">Transcription</keyword>
<dbReference type="Gene3D" id="1.10.10.10">
    <property type="entry name" value="Winged helix-like DNA-binding domain superfamily/Winged helix DNA-binding domain"/>
    <property type="match status" value="1"/>
</dbReference>
<keyword evidence="2" id="KW-0805">Transcription regulation</keyword>
<evidence type="ECO:0000256" key="3">
    <source>
        <dbReference type="ARBA" id="ARBA00023125"/>
    </source>
</evidence>
<reference evidence="6 7" key="1">
    <citation type="submission" date="2016-10" db="EMBL/GenBank/DDBJ databases">
        <title>Paenibacillus species isolates.</title>
        <authorList>
            <person name="Beno S.M."/>
        </authorList>
    </citation>
    <scope>NUCLEOTIDE SEQUENCE [LARGE SCALE GENOMIC DNA]</scope>
    <source>
        <strain evidence="6 7">FSL H7-0744</strain>
    </source>
</reference>
<gene>
    <name evidence="6" type="ORF">BSK56_20015</name>
</gene>
<feature type="domain" description="HTH lysR-type" evidence="5">
    <location>
        <begin position="1"/>
        <end position="58"/>
    </location>
</feature>
<evidence type="ECO:0000256" key="2">
    <source>
        <dbReference type="ARBA" id="ARBA00023015"/>
    </source>
</evidence>
<dbReference type="PRINTS" id="PR00039">
    <property type="entry name" value="HTHLYSR"/>
</dbReference>
<dbReference type="InterPro" id="IPR036390">
    <property type="entry name" value="WH_DNA-bd_sf"/>
</dbReference>
<dbReference type="Pfam" id="PF00126">
    <property type="entry name" value="HTH_1"/>
    <property type="match status" value="1"/>
</dbReference>
<dbReference type="InterPro" id="IPR000847">
    <property type="entry name" value="LysR_HTH_N"/>
</dbReference>
<dbReference type="Gene3D" id="3.40.190.290">
    <property type="match status" value="1"/>
</dbReference>
<evidence type="ECO:0000313" key="7">
    <source>
        <dbReference type="Proteomes" id="UP000187412"/>
    </source>
</evidence>
<dbReference type="RefSeq" id="WP_076112467.1">
    <property type="nucleotide sequence ID" value="NZ_MPTB01000026.1"/>
</dbReference>
<dbReference type="InterPro" id="IPR005119">
    <property type="entry name" value="LysR_subst-bd"/>
</dbReference>
<comment type="caution">
    <text evidence="6">The sequence shown here is derived from an EMBL/GenBank/DDBJ whole genome shotgun (WGS) entry which is preliminary data.</text>
</comment>
<dbReference type="SUPFAM" id="SSF46785">
    <property type="entry name" value="Winged helix' DNA-binding domain"/>
    <property type="match status" value="1"/>
</dbReference>